<gene>
    <name evidence="1" type="ORF">C9386_19540</name>
</gene>
<dbReference type="RefSeq" id="WP_010379398.1">
    <property type="nucleotide sequence ID" value="NZ_CP025272.1"/>
</dbReference>
<name>A0AAE8JVI8_XANVA</name>
<dbReference type="GeneID" id="69689587"/>
<dbReference type="Proteomes" id="UP000284283">
    <property type="component" value="Unassembled WGS sequence"/>
</dbReference>
<protein>
    <submittedName>
        <fullName evidence="1">Uncharacterized protein</fullName>
    </submittedName>
</protein>
<reference evidence="1 2" key="1">
    <citation type="submission" date="2018-03" db="EMBL/GenBank/DDBJ databases">
        <authorList>
            <person name="Wu G."/>
        </authorList>
    </citation>
    <scope>NUCLEOTIDE SEQUENCE [LARGE SCALE GENOMIC DNA]</scope>
    <source>
        <strain evidence="1 2">SAM-118</strain>
    </source>
</reference>
<dbReference type="KEGG" id="xva:C7V42_13955"/>
<proteinExistence type="predicted"/>
<evidence type="ECO:0000313" key="2">
    <source>
        <dbReference type="Proteomes" id="UP000284283"/>
    </source>
</evidence>
<dbReference type="AlphaFoldDB" id="A0AAE8JVI8"/>
<sequence length="174" mass="19834">MNLNLLDALERADIESRPDRAERIKWLGALEQYSVAFSSNDIESPTLLQEAKKCFKLSLDIAAVLTASAYIEMTLADELKAAGRSLKKPTLGIIIEEIRKHQIPNLVLSQNLLKNLCLLVERRNAYAHRKEAYDQEHTLGSRLIAEKKHPRALGREDAELAMRVMYELFYATLR</sequence>
<accession>A0AAE8JVI8</accession>
<comment type="caution">
    <text evidence="1">The sequence shown here is derived from an EMBL/GenBank/DDBJ whole genome shotgun (WGS) entry which is preliminary data.</text>
</comment>
<dbReference type="EMBL" id="PYTT01000156">
    <property type="protein sequence ID" value="RNK98118.1"/>
    <property type="molecule type" value="Genomic_DNA"/>
</dbReference>
<organism evidence="1 2">
    <name type="scientific">Xanthomonas vasicola pv. vasculorum</name>
    <dbReference type="NCBI Taxonomy" id="325776"/>
    <lineage>
        <taxon>Bacteria</taxon>
        <taxon>Pseudomonadati</taxon>
        <taxon>Pseudomonadota</taxon>
        <taxon>Gammaproteobacteria</taxon>
        <taxon>Lysobacterales</taxon>
        <taxon>Lysobacteraceae</taxon>
        <taxon>Xanthomonas</taxon>
    </lineage>
</organism>
<evidence type="ECO:0000313" key="1">
    <source>
        <dbReference type="EMBL" id="RNK98118.1"/>
    </source>
</evidence>